<dbReference type="GO" id="GO:0003677">
    <property type="term" value="F:DNA binding"/>
    <property type="evidence" value="ECO:0007669"/>
    <property type="project" value="UniProtKB-KW"/>
</dbReference>
<dbReference type="InterPro" id="IPR011991">
    <property type="entry name" value="ArsR-like_HTH"/>
</dbReference>
<evidence type="ECO:0000256" key="2">
    <source>
        <dbReference type="ARBA" id="ARBA00023125"/>
    </source>
</evidence>
<dbReference type="InterPro" id="IPR000835">
    <property type="entry name" value="HTH_MarR-typ"/>
</dbReference>
<dbReference type="PRINTS" id="PR00598">
    <property type="entry name" value="HTHMARR"/>
</dbReference>
<dbReference type="PANTHER" id="PTHR42756">
    <property type="entry name" value="TRANSCRIPTIONAL REGULATOR, MARR"/>
    <property type="match status" value="1"/>
</dbReference>
<gene>
    <name evidence="5" type="ORF">DEF24_17355</name>
</gene>
<dbReference type="EMBL" id="QEIN01000138">
    <property type="protein sequence ID" value="RCV55945.1"/>
    <property type="molecule type" value="Genomic_DNA"/>
</dbReference>
<dbReference type="AlphaFoldDB" id="A0A368T2J6"/>
<evidence type="ECO:0000256" key="1">
    <source>
        <dbReference type="ARBA" id="ARBA00023015"/>
    </source>
</evidence>
<protein>
    <submittedName>
        <fullName evidence="5">MarR family transcriptional regulator</fullName>
    </submittedName>
</protein>
<feature type="domain" description="HTH marR-type" evidence="4">
    <location>
        <begin position="1"/>
        <end position="156"/>
    </location>
</feature>
<dbReference type="Proteomes" id="UP000253318">
    <property type="component" value="Unassembled WGS sequence"/>
</dbReference>
<dbReference type="CDD" id="cd00090">
    <property type="entry name" value="HTH_ARSR"/>
    <property type="match status" value="1"/>
</dbReference>
<dbReference type="PANTHER" id="PTHR42756:SF1">
    <property type="entry name" value="TRANSCRIPTIONAL REPRESSOR OF EMRAB OPERON"/>
    <property type="match status" value="1"/>
</dbReference>
<evidence type="ECO:0000313" key="6">
    <source>
        <dbReference type="Proteomes" id="UP000253318"/>
    </source>
</evidence>
<name>A0A368T2J6_9ACTN</name>
<dbReference type="SMART" id="SM00347">
    <property type="entry name" value="HTH_MARR"/>
    <property type="match status" value="1"/>
</dbReference>
<evidence type="ECO:0000256" key="3">
    <source>
        <dbReference type="ARBA" id="ARBA00023163"/>
    </source>
</evidence>
<sequence length="181" mass="19066">MHDTRRIANLLGAASLAFSDLMLAGVTAVAGTSTSGAAALVVLAHAPGLSVTELGRRVGLSQPAAARMVDALERDGLVRRERGWGRWVAVLPTELGRRAADDLLASRGGALAAAVERLEEPERGELERLLAKLLDGLYTKPGDAEHLCRLCDRAACLAQGSVCPVGQADRDHRARETPDDG</sequence>
<organism evidence="5 6">
    <name type="scientific">Marinitenerispora sediminis</name>
    <dbReference type="NCBI Taxonomy" id="1931232"/>
    <lineage>
        <taxon>Bacteria</taxon>
        <taxon>Bacillati</taxon>
        <taxon>Actinomycetota</taxon>
        <taxon>Actinomycetes</taxon>
        <taxon>Streptosporangiales</taxon>
        <taxon>Nocardiopsidaceae</taxon>
        <taxon>Marinitenerispora</taxon>
    </lineage>
</organism>
<dbReference type="OrthoDB" id="4323829at2"/>
<dbReference type="Gene3D" id="1.10.10.10">
    <property type="entry name" value="Winged helix-like DNA-binding domain superfamily/Winged helix DNA-binding domain"/>
    <property type="match status" value="1"/>
</dbReference>
<comment type="caution">
    <text evidence="5">The sequence shown here is derived from an EMBL/GenBank/DDBJ whole genome shotgun (WGS) entry which is preliminary data.</text>
</comment>
<dbReference type="Pfam" id="PF12802">
    <property type="entry name" value="MarR_2"/>
    <property type="match status" value="1"/>
</dbReference>
<keyword evidence="6" id="KW-1185">Reference proteome</keyword>
<dbReference type="RefSeq" id="WP_114433322.1">
    <property type="nucleotide sequence ID" value="NZ_QEIN01000138.1"/>
</dbReference>
<keyword evidence="2" id="KW-0238">DNA-binding</keyword>
<accession>A0A368T2J6</accession>
<dbReference type="InterPro" id="IPR036390">
    <property type="entry name" value="WH_DNA-bd_sf"/>
</dbReference>
<dbReference type="GO" id="GO:0003700">
    <property type="term" value="F:DNA-binding transcription factor activity"/>
    <property type="evidence" value="ECO:0007669"/>
    <property type="project" value="InterPro"/>
</dbReference>
<keyword evidence="3" id="KW-0804">Transcription</keyword>
<dbReference type="PROSITE" id="PS50995">
    <property type="entry name" value="HTH_MARR_2"/>
    <property type="match status" value="1"/>
</dbReference>
<evidence type="ECO:0000313" key="5">
    <source>
        <dbReference type="EMBL" id="RCV55945.1"/>
    </source>
</evidence>
<dbReference type="InterPro" id="IPR036388">
    <property type="entry name" value="WH-like_DNA-bd_sf"/>
</dbReference>
<evidence type="ECO:0000259" key="4">
    <source>
        <dbReference type="PROSITE" id="PS50995"/>
    </source>
</evidence>
<reference evidence="5 6" key="1">
    <citation type="submission" date="2018-04" db="EMBL/GenBank/DDBJ databases">
        <title>Novel actinobacteria from marine sediment.</title>
        <authorList>
            <person name="Ng Z.Y."/>
            <person name="Tan G.Y.A."/>
        </authorList>
    </citation>
    <scope>NUCLEOTIDE SEQUENCE [LARGE SCALE GENOMIC DNA]</scope>
    <source>
        <strain evidence="5 6">TPS81</strain>
    </source>
</reference>
<dbReference type="SUPFAM" id="SSF46785">
    <property type="entry name" value="Winged helix' DNA-binding domain"/>
    <property type="match status" value="1"/>
</dbReference>
<proteinExistence type="predicted"/>
<keyword evidence="1" id="KW-0805">Transcription regulation</keyword>